<dbReference type="Pfam" id="PF01535">
    <property type="entry name" value="PPR"/>
    <property type="match status" value="2"/>
</dbReference>
<keyword evidence="2" id="KW-0677">Repeat</keyword>
<feature type="repeat" description="PPR" evidence="3">
    <location>
        <begin position="175"/>
        <end position="209"/>
    </location>
</feature>
<dbReference type="NCBIfam" id="TIGR00756">
    <property type="entry name" value="PPR"/>
    <property type="match status" value="5"/>
</dbReference>
<dbReference type="PANTHER" id="PTHR47936">
    <property type="entry name" value="PPR_LONG DOMAIN-CONTAINING PROTEIN"/>
    <property type="match status" value="1"/>
</dbReference>
<dbReference type="Pfam" id="PF13041">
    <property type="entry name" value="PPR_2"/>
    <property type="match status" value="2"/>
</dbReference>
<dbReference type="PaxDb" id="4097-A0A1S3X3D1"/>
<sequence length="393" mass="45279">MSSSLYRRLHNVFTNTAKSQVLTAITDAKPKVPPPFNPISEPESSKEQKFRPLIRKFKHLSKDPRFRRRHVNYESFVRRLSRTQQFSAIEDILEHQKIYPEIEDEGFVVRLISLYGKAGMFEQARKLFDEMPELNCDRTIISFNALLAACVNSKKYDKISEIFRELPGKLAIEPDVISYNTVIKALCEMGSLHSAVLVMKEMGKNGIDTDVVTFNTLLDAFHKNNMSSEAEKMWTLMEKKNVISDVRSYNSRIRWLVENNQVVEAEELFEEMKKRGVNPDTYSHNSMIKACAKDGNLELAKSWYVKLEENDCVPNRPTFELLITLACDKDDPDSAYDLCKKCINLKLNVFTGTIQRVVDALVDHSMIEEAKELLEIGKNCPFRYKLSMPNDLQ</sequence>
<dbReference type="AlphaFoldDB" id="A0A1S3X3D1"/>
<protein>
    <submittedName>
        <fullName evidence="5">Pentatricopeptide repeat-containing protein At3g13160, mitochondrial-like</fullName>
    </submittedName>
    <submittedName>
        <fullName evidence="5">Small ribosomal subunit protein mL103 (RPPR7)-like</fullName>
    </submittedName>
</protein>
<accession>A0A1S3X3D1</accession>
<evidence type="ECO:0000256" key="1">
    <source>
        <dbReference type="ARBA" id="ARBA00007626"/>
    </source>
</evidence>
<evidence type="ECO:0000313" key="4">
    <source>
        <dbReference type="Proteomes" id="UP000790787"/>
    </source>
</evidence>
<dbReference type="Gene3D" id="1.25.40.10">
    <property type="entry name" value="Tetratricopeptide repeat domain"/>
    <property type="match status" value="2"/>
</dbReference>
<feature type="repeat" description="PPR" evidence="3">
    <location>
        <begin position="245"/>
        <end position="279"/>
    </location>
</feature>
<dbReference type="GO" id="GO:0003729">
    <property type="term" value="F:mRNA binding"/>
    <property type="evidence" value="ECO:0000318"/>
    <property type="project" value="GO_Central"/>
</dbReference>
<evidence type="ECO:0000313" key="5">
    <source>
        <dbReference type="RefSeq" id="XP_016434208.1"/>
    </source>
</evidence>
<keyword evidence="4" id="KW-1185">Reference proteome</keyword>
<evidence type="ECO:0000256" key="3">
    <source>
        <dbReference type="PROSITE-ProRule" id="PRU00708"/>
    </source>
</evidence>
<dbReference type="KEGG" id="nta:107760639"/>
<dbReference type="PROSITE" id="PS51375">
    <property type="entry name" value="PPR"/>
    <property type="match status" value="5"/>
</dbReference>
<feature type="repeat" description="PPR" evidence="3">
    <location>
        <begin position="280"/>
        <end position="314"/>
    </location>
</feature>
<dbReference type="GeneID" id="107760639"/>
<dbReference type="RefSeq" id="XP_016434208.1">
    <property type="nucleotide sequence ID" value="XM_016578722.1"/>
</dbReference>
<evidence type="ECO:0000256" key="2">
    <source>
        <dbReference type="ARBA" id="ARBA00022737"/>
    </source>
</evidence>
<name>A0A1S3X3D1_TOBAC</name>
<dbReference type="Proteomes" id="UP000790787">
    <property type="component" value="Chromosome 22"/>
</dbReference>
<reference evidence="4" key="1">
    <citation type="journal article" date="2014" name="Nat. Commun.">
        <title>The tobacco genome sequence and its comparison with those of tomato and potato.</title>
        <authorList>
            <person name="Sierro N."/>
            <person name="Battey J.N."/>
            <person name="Ouadi S."/>
            <person name="Bakaher N."/>
            <person name="Bovet L."/>
            <person name="Willig A."/>
            <person name="Goepfert S."/>
            <person name="Peitsch M.C."/>
            <person name="Ivanov N.V."/>
        </authorList>
    </citation>
    <scope>NUCLEOTIDE SEQUENCE [LARGE SCALE GENOMIC DNA]</scope>
</reference>
<dbReference type="OrthoDB" id="185373at2759"/>
<feature type="repeat" description="PPR" evidence="3">
    <location>
        <begin position="210"/>
        <end position="244"/>
    </location>
</feature>
<feature type="repeat" description="PPR" evidence="3">
    <location>
        <begin position="104"/>
        <end position="138"/>
    </location>
</feature>
<dbReference type="OMA" id="SHNSMIK"/>
<dbReference type="PANTHER" id="PTHR47936:SF5">
    <property type="entry name" value="PENTACOTRIPEPTIDE-REPEAT REGION OF PRORP DOMAIN-CONTAINING PROTEIN"/>
    <property type="match status" value="1"/>
</dbReference>
<organism evidence="4 5">
    <name type="scientific">Nicotiana tabacum</name>
    <name type="common">Common tobacco</name>
    <dbReference type="NCBI Taxonomy" id="4097"/>
    <lineage>
        <taxon>Eukaryota</taxon>
        <taxon>Viridiplantae</taxon>
        <taxon>Streptophyta</taxon>
        <taxon>Embryophyta</taxon>
        <taxon>Tracheophyta</taxon>
        <taxon>Spermatophyta</taxon>
        <taxon>Magnoliopsida</taxon>
        <taxon>eudicotyledons</taxon>
        <taxon>Gunneridae</taxon>
        <taxon>Pentapetalae</taxon>
        <taxon>asterids</taxon>
        <taxon>lamiids</taxon>
        <taxon>Solanales</taxon>
        <taxon>Solanaceae</taxon>
        <taxon>Nicotianoideae</taxon>
        <taxon>Nicotianeae</taxon>
        <taxon>Nicotiana</taxon>
    </lineage>
</organism>
<dbReference type="SMR" id="A0A1S3X3D1"/>
<proteinExistence type="inferred from homology"/>
<comment type="similarity">
    <text evidence="1">Belongs to the PPR family. P subfamily.</text>
</comment>
<dbReference type="InterPro" id="IPR002885">
    <property type="entry name" value="PPR_rpt"/>
</dbReference>
<gene>
    <name evidence="5" type="primary">LOC107760639</name>
</gene>
<dbReference type="InterPro" id="IPR011990">
    <property type="entry name" value="TPR-like_helical_dom_sf"/>
</dbReference>
<reference evidence="5" key="2">
    <citation type="submission" date="2025-08" db="UniProtKB">
        <authorList>
            <consortium name="RefSeq"/>
        </authorList>
    </citation>
    <scope>IDENTIFICATION</scope>
    <source>
        <tissue evidence="5">Leaf</tissue>
    </source>
</reference>